<organism evidence="5 6">
    <name type="scientific">Roseateles terrae</name>
    <dbReference type="NCBI Taxonomy" id="431060"/>
    <lineage>
        <taxon>Bacteria</taxon>
        <taxon>Pseudomonadati</taxon>
        <taxon>Pseudomonadota</taxon>
        <taxon>Betaproteobacteria</taxon>
        <taxon>Burkholderiales</taxon>
        <taxon>Sphaerotilaceae</taxon>
        <taxon>Roseateles</taxon>
    </lineage>
</organism>
<keyword evidence="2" id="KW-0456">Lyase</keyword>
<dbReference type="PANTHER" id="PTHR48094:SF11">
    <property type="entry name" value="GLUTATHIONE-INDEPENDENT GLYOXALASE HSP31-RELATED"/>
    <property type="match status" value="1"/>
</dbReference>
<dbReference type="GO" id="GO:0008233">
    <property type="term" value="F:peptidase activity"/>
    <property type="evidence" value="ECO:0007669"/>
    <property type="project" value="UniProtKB-KW"/>
</dbReference>
<evidence type="ECO:0000256" key="2">
    <source>
        <dbReference type="ARBA" id="ARBA00023239"/>
    </source>
</evidence>
<evidence type="ECO:0000313" key="6">
    <source>
        <dbReference type="Proteomes" id="UP000574369"/>
    </source>
</evidence>
<evidence type="ECO:0000256" key="1">
    <source>
        <dbReference type="ARBA" id="ARBA00023016"/>
    </source>
</evidence>
<feature type="domain" description="DJ-1/PfpI" evidence="4">
    <location>
        <begin position="25"/>
        <end position="216"/>
    </location>
</feature>
<dbReference type="Gene3D" id="3.40.50.880">
    <property type="match status" value="1"/>
</dbReference>
<comment type="caution">
    <text evidence="5">The sequence shown here is derived from an EMBL/GenBank/DDBJ whole genome shotgun (WGS) entry which is preliminary data.</text>
</comment>
<dbReference type="Pfam" id="PF01965">
    <property type="entry name" value="DJ-1_PfpI"/>
    <property type="match status" value="1"/>
</dbReference>
<proteinExistence type="inferred from homology"/>
<dbReference type="SUPFAM" id="SSF52317">
    <property type="entry name" value="Class I glutamine amidotransferase-like"/>
    <property type="match status" value="1"/>
</dbReference>
<dbReference type="Proteomes" id="UP000574369">
    <property type="component" value="Unassembled WGS sequence"/>
</dbReference>
<dbReference type="PANTHER" id="PTHR48094">
    <property type="entry name" value="PROTEIN/NUCLEIC ACID DEGLYCASE DJ-1-RELATED"/>
    <property type="match status" value="1"/>
</dbReference>
<reference evidence="5 6" key="1">
    <citation type="submission" date="2020-08" db="EMBL/GenBank/DDBJ databases">
        <title>Genomic Encyclopedia of Type Strains, Phase III (KMG-III): the genomes of soil and plant-associated and newly described type strains.</title>
        <authorList>
            <person name="Whitman W."/>
        </authorList>
    </citation>
    <scope>NUCLEOTIDE SEQUENCE [LARGE SCALE GENOMIC DNA]</scope>
    <source>
        <strain evidence="5 6">CECT 7247</strain>
    </source>
</reference>
<keyword evidence="5" id="KW-0645">Protease</keyword>
<dbReference type="CDD" id="cd03141">
    <property type="entry name" value="GATase1_Hsp31_like"/>
    <property type="match status" value="1"/>
</dbReference>
<dbReference type="EMBL" id="JACHXO010000002">
    <property type="protein sequence ID" value="MBB3194046.1"/>
    <property type="molecule type" value="Genomic_DNA"/>
</dbReference>
<dbReference type="InterPro" id="IPR029062">
    <property type="entry name" value="Class_I_gatase-like"/>
</dbReference>
<comment type="similarity">
    <text evidence="3">Belongs to the peptidase C56 family. HSP31-like subfamily.</text>
</comment>
<dbReference type="InterPro" id="IPR050325">
    <property type="entry name" value="Prot/Nucl_acid_deglycase"/>
</dbReference>
<sequence length="224" mass="23736">MRALIVATSCQQLPSGHPTGLWAEEFAVPYLALTQAGVEVTVASPAGGAVPIDEKSQPSEKEAAEWASALSALQSTRALTSVKDDAFDLIFLPGGHGPLVDLVTDATLQEMLSRQDADGKLIAAVCHGPAGLLHVRRRDGSPLLKGRRVTGFTNMEERLAGLHGEVPFLLEDAMKDQGADFHSALLPMLSHVERDGHLITGQNPKSSEAIGKAMVEALDLSHAH</sequence>
<dbReference type="GO" id="GO:0006508">
    <property type="term" value="P:proteolysis"/>
    <property type="evidence" value="ECO:0007669"/>
    <property type="project" value="UniProtKB-KW"/>
</dbReference>
<keyword evidence="6" id="KW-1185">Reference proteome</keyword>
<evidence type="ECO:0000313" key="5">
    <source>
        <dbReference type="EMBL" id="MBB3194046.1"/>
    </source>
</evidence>
<accession>A0ABR6GPJ6</accession>
<evidence type="ECO:0000256" key="3">
    <source>
        <dbReference type="ARBA" id="ARBA00038493"/>
    </source>
</evidence>
<dbReference type="InterPro" id="IPR002818">
    <property type="entry name" value="DJ-1/PfpI"/>
</dbReference>
<gene>
    <name evidence="5" type="ORF">FHS28_001431</name>
</gene>
<evidence type="ECO:0000259" key="4">
    <source>
        <dbReference type="Pfam" id="PF01965"/>
    </source>
</evidence>
<protein>
    <submittedName>
        <fullName evidence="5">Intracellular protease/amidase</fullName>
    </submittedName>
</protein>
<name>A0ABR6GPJ6_9BURK</name>
<keyword evidence="5" id="KW-0378">Hydrolase</keyword>
<dbReference type="RefSeq" id="WP_088449933.1">
    <property type="nucleotide sequence ID" value="NZ_JACHXO010000002.1"/>
</dbReference>
<keyword evidence="1" id="KW-0346">Stress response</keyword>